<feature type="compositionally biased region" description="Low complexity" evidence="4">
    <location>
        <begin position="19"/>
        <end position="41"/>
    </location>
</feature>
<gene>
    <name evidence="8" type="ORF">HMPREF2086_00014</name>
</gene>
<dbReference type="SUPFAM" id="SSF58104">
    <property type="entry name" value="Methyl-accepting chemotaxis protein (MCP) signaling domain"/>
    <property type="match status" value="1"/>
</dbReference>
<dbReference type="PATRIC" id="fig|1357400.3.peg.19"/>
<feature type="compositionally biased region" description="Polar residues" evidence="4">
    <location>
        <begin position="1"/>
        <end position="18"/>
    </location>
</feature>
<dbReference type="PANTHER" id="PTHR32089">
    <property type="entry name" value="METHYL-ACCEPTING CHEMOTAXIS PROTEIN MCPB"/>
    <property type="match status" value="1"/>
</dbReference>
<dbReference type="EMBL" id="AZJI01000001">
    <property type="protein sequence ID" value="ETD24682.1"/>
    <property type="molecule type" value="Genomic_DNA"/>
</dbReference>
<evidence type="ECO:0000259" key="7">
    <source>
        <dbReference type="PROSITE" id="PS50885"/>
    </source>
</evidence>
<dbReference type="Gene3D" id="1.20.120.1530">
    <property type="match status" value="1"/>
</dbReference>
<dbReference type="PROSITE" id="PS50111">
    <property type="entry name" value="CHEMOTAXIS_TRANSDUC_2"/>
    <property type="match status" value="1"/>
</dbReference>
<name>V8CC55_9HELI</name>
<keyword evidence="5" id="KW-0472">Membrane</keyword>
<keyword evidence="5" id="KW-0812">Transmembrane</keyword>
<dbReference type="PANTHER" id="PTHR32089:SF112">
    <property type="entry name" value="LYSOZYME-LIKE PROTEIN-RELATED"/>
    <property type="match status" value="1"/>
</dbReference>
<dbReference type="GO" id="GO:0007165">
    <property type="term" value="P:signal transduction"/>
    <property type="evidence" value="ECO:0007669"/>
    <property type="project" value="UniProtKB-KW"/>
</dbReference>
<evidence type="ECO:0008006" key="10">
    <source>
        <dbReference type="Google" id="ProtNLM"/>
    </source>
</evidence>
<evidence type="ECO:0000256" key="3">
    <source>
        <dbReference type="PROSITE-ProRule" id="PRU00284"/>
    </source>
</evidence>
<feature type="transmembrane region" description="Helical" evidence="5">
    <location>
        <begin position="54"/>
        <end position="75"/>
    </location>
</feature>
<feature type="region of interest" description="Disordered" evidence="4">
    <location>
        <begin position="1"/>
        <end position="44"/>
    </location>
</feature>
<dbReference type="InterPro" id="IPR004090">
    <property type="entry name" value="Chemotax_Me-accpt_rcpt"/>
</dbReference>
<comment type="caution">
    <text evidence="8">The sequence shown here is derived from an EMBL/GenBank/DDBJ whole genome shotgun (WGS) entry which is preliminary data.</text>
</comment>
<comment type="similarity">
    <text evidence="2">Belongs to the methyl-accepting chemotaxis (MCP) protein family.</text>
</comment>
<dbReference type="Pfam" id="PF00015">
    <property type="entry name" value="MCPsignal"/>
    <property type="match status" value="1"/>
</dbReference>
<dbReference type="PROSITE" id="PS50885">
    <property type="entry name" value="HAMP"/>
    <property type="match status" value="1"/>
</dbReference>
<keyword evidence="5" id="KW-1133">Transmembrane helix</keyword>
<dbReference type="Proteomes" id="UP000018731">
    <property type="component" value="Unassembled WGS sequence"/>
</dbReference>
<dbReference type="PRINTS" id="PR00260">
    <property type="entry name" value="CHEMTRNSDUCR"/>
</dbReference>
<feature type="transmembrane region" description="Helical" evidence="5">
    <location>
        <begin position="371"/>
        <end position="396"/>
    </location>
</feature>
<evidence type="ECO:0000256" key="2">
    <source>
        <dbReference type="ARBA" id="ARBA00029447"/>
    </source>
</evidence>
<dbReference type="RefSeq" id="WP_023926684.1">
    <property type="nucleotide sequence ID" value="NZ_KI669454.1"/>
</dbReference>
<reference evidence="8 9" key="1">
    <citation type="journal article" date="2014" name="Genome Announc.">
        <title>Draft genome sequences of six enterohepatic helicobacter species isolated from humans and one from rhesus macaques.</title>
        <authorList>
            <person name="Shen Z."/>
            <person name="Sheh A."/>
            <person name="Young S.K."/>
            <person name="Abouelliel A."/>
            <person name="Ward D.V."/>
            <person name="Earl A.M."/>
            <person name="Fox J.G."/>
        </authorList>
    </citation>
    <scope>NUCLEOTIDE SEQUENCE [LARGE SCALE GENOMIC DNA]</scope>
    <source>
        <strain evidence="8 9">MIT 99-5501</strain>
    </source>
</reference>
<evidence type="ECO:0000313" key="8">
    <source>
        <dbReference type="EMBL" id="ETD24682.1"/>
    </source>
</evidence>
<sequence length="754" mass="81985">MQTESQANQTPIQTPNQLNTTHTTKSTSTNQTAQATKTIKSPSKHKKSSLKTKLLLSVMSVLTLIICAMLAFGYFHTQRTSASIEAKIGQANLHSAYLSLRALQEMIEADLSSMAKSISMLDKNDVLAQRQVLSQTITLHNQKSMKLPYLSAFVTYEEDGNTLIQSQNSLANQSSPSWDSAQGFRTRSWYVQTKQSFAMNISSREYSLENAEYQNSELNQGDKKATKSIATLPLIINGKFSGVIGVDFALSDLSSVIDELDSVVGRGEVLLLDSALEIIATKSSADTRVPKNLQKELEKLQKDNLQKGTFSYKEGSKKRSASVAVLPFGWYLLIIDDDKSSFGVVKSDFGASSMSGDSSADLASGKSMGDFVPVLIVAGGLLLLGFVVVSVCINSVMKPMEDVKQGLDDFFAFLQEELKGDKDDNKDSANSDFAPLRTGGIDEFGSISQAIAQHIFLMRKRLDNDAKAVEEIEILAQRVESGELNARITKSYPNPHLSKITNTINAMLENIQSKVGTDLNEINRVFDSYTKLDFTTEVANPKGRVEVVTNTLGAEVRKMLKTSLNFANSLNEQSDKLEEAVASLTQSSNSQASSLEQTATAVEEITSSMQNVSSRSNEVINQTEDIRNVIGIIRDIADQTNLLALNAAIEAARAGEHGRGFAVVADEVRKLAERTGKSLGEIEANTNLLVQSINDMAESIKEQTAGIAQINETITNLESVTQENVSIANASSQISTSVSNIAKAILDDANKKKC</sequence>
<dbReference type="HOGENOM" id="CLU_000445_107_30_7"/>
<evidence type="ECO:0000256" key="5">
    <source>
        <dbReference type="SAM" id="Phobius"/>
    </source>
</evidence>
<dbReference type="eggNOG" id="COG0840">
    <property type="taxonomic scope" value="Bacteria"/>
</dbReference>
<organism evidence="8 9">
    <name type="scientific">Helicobacter macacae MIT 99-5501</name>
    <dbReference type="NCBI Taxonomy" id="1357400"/>
    <lineage>
        <taxon>Bacteria</taxon>
        <taxon>Pseudomonadati</taxon>
        <taxon>Campylobacterota</taxon>
        <taxon>Epsilonproteobacteria</taxon>
        <taxon>Campylobacterales</taxon>
        <taxon>Helicobacteraceae</taxon>
        <taxon>Helicobacter</taxon>
    </lineage>
</organism>
<evidence type="ECO:0000256" key="1">
    <source>
        <dbReference type="ARBA" id="ARBA00023224"/>
    </source>
</evidence>
<feature type="domain" description="Methyl-accepting transducer" evidence="6">
    <location>
        <begin position="534"/>
        <end position="754"/>
    </location>
</feature>
<evidence type="ECO:0000256" key="4">
    <source>
        <dbReference type="SAM" id="MobiDB-lite"/>
    </source>
</evidence>
<dbReference type="AlphaFoldDB" id="V8CC55"/>
<dbReference type="Gene3D" id="3.30.450.20">
    <property type="entry name" value="PAS domain"/>
    <property type="match status" value="1"/>
</dbReference>
<dbReference type="InterPro" id="IPR003660">
    <property type="entry name" value="HAMP_dom"/>
</dbReference>
<dbReference type="GO" id="GO:0004888">
    <property type="term" value="F:transmembrane signaling receptor activity"/>
    <property type="evidence" value="ECO:0007669"/>
    <property type="project" value="InterPro"/>
</dbReference>
<evidence type="ECO:0000313" key="9">
    <source>
        <dbReference type="Proteomes" id="UP000018731"/>
    </source>
</evidence>
<feature type="domain" description="HAMP" evidence="7">
    <location>
        <begin position="466"/>
        <end position="516"/>
    </location>
</feature>
<accession>V8CC55</accession>
<proteinExistence type="inferred from homology"/>
<dbReference type="Gene3D" id="1.10.287.950">
    <property type="entry name" value="Methyl-accepting chemotaxis protein"/>
    <property type="match status" value="1"/>
</dbReference>
<dbReference type="SMART" id="SM00283">
    <property type="entry name" value="MA"/>
    <property type="match status" value="1"/>
</dbReference>
<dbReference type="STRING" id="1357400.HMPREF2086_00014"/>
<evidence type="ECO:0000259" key="6">
    <source>
        <dbReference type="PROSITE" id="PS50111"/>
    </source>
</evidence>
<dbReference type="GO" id="GO:0006935">
    <property type="term" value="P:chemotaxis"/>
    <property type="evidence" value="ECO:0007669"/>
    <property type="project" value="InterPro"/>
</dbReference>
<keyword evidence="1 3" id="KW-0807">Transducer</keyword>
<dbReference type="GO" id="GO:0016020">
    <property type="term" value="C:membrane"/>
    <property type="evidence" value="ECO:0007669"/>
    <property type="project" value="InterPro"/>
</dbReference>
<keyword evidence="9" id="KW-1185">Reference proteome</keyword>
<protein>
    <recommendedName>
        <fullName evidence="10">Methyl-accepting transducer domain-containing protein</fullName>
    </recommendedName>
</protein>
<dbReference type="InterPro" id="IPR004089">
    <property type="entry name" value="MCPsignal_dom"/>
</dbReference>